<keyword evidence="5 8" id="KW-0547">Nucleotide-binding</keyword>
<gene>
    <name evidence="8" type="primary">infB</name>
    <name evidence="12" type="ORF">D6C00_00860</name>
</gene>
<accession>A0A426QG04</accession>
<dbReference type="InterPro" id="IPR053905">
    <property type="entry name" value="EF-G-like_DII"/>
</dbReference>
<feature type="domain" description="Tr-type G" evidence="11">
    <location>
        <begin position="345"/>
        <end position="514"/>
    </location>
</feature>
<evidence type="ECO:0000256" key="6">
    <source>
        <dbReference type="ARBA" id="ARBA00022917"/>
    </source>
</evidence>
<dbReference type="InterPro" id="IPR006847">
    <property type="entry name" value="IF2_N"/>
</dbReference>
<feature type="binding site" evidence="8">
    <location>
        <begin position="354"/>
        <end position="361"/>
    </location>
    <ligand>
        <name>GTP</name>
        <dbReference type="ChEBI" id="CHEBI:37565"/>
    </ligand>
</feature>
<dbReference type="Gene3D" id="2.40.30.10">
    <property type="entry name" value="Translation factors"/>
    <property type="match status" value="2"/>
</dbReference>
<feature type="region of interest" description="Disordered" evidence="10">
    <location>
        <begin position="74"/>
        <end position="93"/>
    </location>
</feature>
<dbReference type="AlphaFoldDB" id="A0A426QG04"/>
<dbReference type="InterPro" id="IPR044145">
    <property type="entry name" value="IF2_II"/>
</dbReference>
<evidence type="ECO:0000256" key="2">
    <source>
        <dbReference type="ARBA" id="ARBA00020675"/>
    </source>
</evidence>
<dbReference type="NCBIfam" id="TIGR00487">
    <property type="entry name" value="IF-2"/>
    <property type="match status" value="1"/>
</dbReference>
<dbReference type="EMBL" id="QZMU01000001">
    <property type="protein sequence ID" value="RRQ20673.1"/>
    <property type="molecule type" value="Genomic_DNA"/>
</dbReference>
<dbReference type="GO" id="GO:0005525">
    <property type="term" value="F:GTP binding"/>
    <property type="evidence" value="ECO:0007669"/>
    <property type="project" value="UniProtKB-KW"/>
</dbReference>
<feature type="region of interest" description="G-domain" evidence="8">
    <location>
        <begin position="348"/>
        <end position="496"/>
    </location>
</feature>
<dbReference type="CDD" id="cd03692">
    <property type="entry name" value="mtIF2_IVc"/>
    <property type="match status" value="1"/>
</dbReference>
<dbReference type="InterPro" id="IPR027417">
    <property type="entry name" value="P-loop_NTPase"/>
</dbReference>
<evidence type="ECO:0000256" key="10">
    <source>
        <dbReference type="SAM" id="MobiDB-lite"/>
    </source>
</evidence>
<dbReference type="Gene3D" id="3.40.50.300">
    <property type="entry name" value="P-loop containing nucleotide triphosphate hydrolases"/>
    <property type="match status" value="1"/>
</dbReference>
<feature type="region of interest" description="Disordered" evidence="10">
    <location>
        <begin position="107"/>
        <end position="259"/>
    </location>
</feature>
<dbReference type="Gene3D" id="3.30.56.50">
    <property type="entry name" value="Putative DNA-binding domain, N-terminal subdomain of bacterial translation initiation factor IF2"/>
    <property type="match status" value="1"/>
</dbReference>
<keyword evidence="4 8" id="KW-0396">Initiation factor</keyword>
<dbReference type="InterPro" id="IPR013575">
    <property type="entry name" value="IF2_assoc_dom_bac"/>
</dbReference>
<dbReference type="FunFam" id="2.40.30.10:FF:000007">
    <property type="entry name" value="Translation initiation factor IF-2"/>
    <property type="match status" value="1"/>
</dbReference>
<evidence type="ECO:0000256" key="1">
    <source>
        <dbReference type="ARBA" id="ARBA00007733"/>
    </source>
</evidence>
<keyword evidence="3 8" id="KW-0963">Cytoplasm</keyword>
<dbReference type="CDD" id="cd03702">
    <property type="entry name" value="IF2_mtIF2_II"/>
    <property type="match status" value="1"/>
</dbReference>
<dbReference type="FunFam" id="2.40.30.10:FF:000008">
    <property type="entry name" value="Translation initiation factor IF-2"/>
    <property type="match status" value="1"/>
</dbReference>
<comment type="subcellular location">
    <subcellularLocation>
        <location evidence="8">Cytoplasm</location>
    </subcellularLocation>
</comment>
<dbReference type="SUPFAM" id="SSF50447">
    <property type="entry name" value="Translation proteins"/>
    <property type="match status" value="2"/>
</dbReference>
<dbReference type="SUPFAM" id="SSF46955">
    <property type="entry name" value="Putative DNA-binding domain"/>
    <property type="match status" value="1"/>
</dbReference>
<dbReference type="HAMAP" id="MF_00100_B">
    <property type="entry name" value="IF_2_B"/>
    <property type="match status" value="1"/>
</dbReference>
<dbReference type="InterPro" id="IPR005225">
    <property type="entry name" value="Small_GTP-bd"/>
</dbReference>
<dbReference type="OrthoDB" id="9811804at2"/>
<feature type="binding site" evidence="8">
    <location>
        <begin position="400"/>
        <end position="404"/>
    </location>
    <ligand>
        <name>GTP</name>
        <dbReference type="ChEBI" id="CHEBI:37565"/>
    </ligand>
</feature>
<keyword evidence="6 8" id="KW-0648">Protein biosynthesis</keyword>
<dbReference type="Pfam" id="PF00009">
    <property type="entry name" value="GTP_EFTU"/>
    <property type="match status" value="1"/>
</dbReference>
<evidence type="ECO:0000256" key="7">
    <source>
        <dbReference type="ARBA" id="ARBA00023134"/>
    </source>
</evidence>
<feature type="compositionally biased region" description="Basic and acidic residues" evidence="10">
    <location>
        <begin position="107"/>
        <end position="161"/>
    </location>
</feature>
<proteinExistence type="inferred from homology"/>
<keyword evidence="7 8" id="KW-0342">GTP-binding</keyword>
<dbReference type="SUPFAM" id="SSF52540">
    <property type="entry name" value="P-loop containing nucleoside triphosphate hydrolases"/>
    <property type="match status" value="1"/>
</dbReference>
<dbReference type="InterPro" id="IPR000795">
    <property type="entry name" value="T_Tr_GTP-bd_dom"/>
</dbReference>
<dbReference type="FunFam" id="3.40.50.10050:FF:000001">
    <property type="entry name" value="Translation initiation factor IF-2"/>
    <property type="match status" value="1"/>
</dbReference>
<dbReference type="Proteomes" id="UP000287798">
    <property type="component" value="Unassembled WGS sequence"/>
</dbReference>
<dbReference type="PANTHER" id="PTHR43381">
    <property type="entry name" value="TRANSLATION INITIATION FACTOR IF-2-RELATED"/>
    <property type="match status" value="1"/>
</dbReference>
<dbReference type="Pfam" id="PF11987">
    <property type="entry name" value="IF-2"/>
    <property type="match status" value="1"/>
</dbReference>
<feature type="compositionally biased region" description="Basic and acidic residues" evidence="10">
    <location>
        <begin position="169"/>
        <end position="178"/>
    </location>
</feature>
<comment type="function">
    <text evidence="8 9">One of the essential components for the initiation of protein synthesis. Protects formylmethionyl-tRNA from spontaneous hydrolysis and promotes its binding to the 30S ribosomal subunits. Also involved in the hydrolysis of GTP during the formation of the 70S ribosomal complex.</text>
</comment>
<feature type="binding site" evidence="8">
    <location>
        <begin position="454"/>
        <end position="457"/>
    </location>
    <ligand>
        <name>GTP</name>
        <dbReference type="ChEBI" id="CHEBI:37565"/>
    </ligand>
</feature>
<dbReference type="Pfam" id="PF04760">
    <property type="entry name" value="IF2_N"/>
    <property type="match status" value="2"/>
</dbReference>
<dbReference type="Pfam" id="PF08364">
    <property type="entry name" value="IF2_assoc"/>
    <property type="match status" value="1"/>
</dbReference>
<feature type="compositionally biased region" description="Low complexity" evidence="10">
    <location>
        <begin position="179"/>
        <end position="191"/>
    </location>
</feature>
<feature type="compositionally biased region" description="Basic residues" evidence="10">
    <location>
        <begin position="197"/>
        <end position="207"/>
    </location>
</feature>
<dbReference type="InterPro" id="IPR009061">
    <property type="entry name" value="DNA-bd_dom_put_sf"/>
</dbReference>
<evidence type="ECO:0000313" key="13">
    <source>
        <dbReference type="Proteomes" id="UP000287798"/>
    </source>
</evidence>
<protein>
    <recommendedName>
        <fullName evidence="2 8">Translation initiation factor IF-2</fullName>
    </recommendedName>
</protein>
<evidence type="ECO:0000256" key="8">
    <source>
        <dbReference type="HAMAP-Rule" id="MF_00100"/>
    </source>
</evidence>
<dbReference type="PROSITE" id="PS01176">
    <property type="entry name" value="IF2"/>
    <property type="match status" value="1"/>
</dbReference>
<dbReference type="GO" id="GO:0003743">
    <property type="term" value="F:translation initiation factor activity"/>
    <property type="evidence" value="ECO:0007669"/>
    <property type="project" value="UniProtKB-UniRule"/>
</dbReference>
<dbReference type="GO" id="GO:0005829">
    <property type="term" value="C:cytosol"/>
    <property type="evidence" value="ECO:0007669"/>
    <property type="project" value="TreeGrafter"/>
</dbReference>
<dbReference type="CDD" id="cd01887">
    <property type="entry name" value="IF2_eIF5B"/>
    <property type="match status" value="1"/>
</dbReference>
<evidence type="ECO:0000259" key="11">
    <source>
        <dbReference type="PROSITE" id="PS51722"/>
    </source>
</evidence>
<dbReference type="InterPro" id="IPR036925">
    <property type="entry name" value="TIF_IF2_dom3_sf"/>
</dbReference>
<dbReference type="RefSeq" id="WP_125179885.1">
    <property type="nucleotide sequence ID" value="NZ_QZMU01000001.1"/>
</dbReference>
<dbReference type="InterPro" id="IPR023115">
    <property type="entry name" value="TIF_IF2_dom3"/>
</dbReference>
<evidence type="ECO:0000256" key="3">
    <source>
        <dbReference type="ARBA" id="ARBA00022490"/>
    </source>
</evidence>
<dbReference type="SUPFAM" id="SSF52156">
    <property type="entry name" value="Initiation factor IF2/eIF5b, domain 3"/>
    <property type="match status" value="1"/>
</dbReference>
<dbReference type="InterPro" id="IPR009000">
    <property type="entry name" value="Transl_B-barrel_sf"/>
</dbReference>
<evidence type="ECO:0000256" key="4">
    <source>
        <dbReference type="ARBA" id="ARBA00022540"/>
    </source>
</evidence>
<sequence>MSEVTVKQFAEVVGIPVDRLLTQLDNAGISVGGAEDTISDDEKMELLAYLRKSHGKLGKQDESGPKKITLKRKTHSELKVPSAQGRTTTTKTVTVEVRKKRTYVKRSDIMEEEEKRLQAEAEERARQEAEAEAARKAEEERKAKEEAERQAREEAERKQAEEAAANEAEAQRIAEEQARQQAAEAQPGAAPEADKGKGKKQPKHKRHAEPATDEERKQSRKYGREELHVSADKSGKRRKKSRQRSVSLSSSEKHGFAKPTAPIVREVGIPESITVAELAQKMSVKAAELIKVLMKMGVMATINEVLDQETAQLIVEEMGHRPKLLSENEIEEELVQTEVEGEQVARAPVVTIMGHVDHGKTSLLDYIRRTKVAAGEAGGITQHIGAYHVDTDRGSISFLDTPGHAAFTAMRARGAQITDIVILVVAADDGVMPQTEEAIQHAKAAGVPMVVAVNKIDKPEADPDRVKNELAQREVIPEDWGGDTQFVHVSALTGEGVDQLLEAVSLQAELMELKAVIDCPANGVIIESSLDRGRGPVATVLVRNGVLHKGDVILSGSEYGRVRAMFDEKGEPIEEAGPTIPALVLGLSGTPNAGDDVMVVKDERKAREVASFRQDKTRDSRLARQKQARLDEVFNQMSEGEVSDVNLVLKADVQGSLEALRDALTKLSHDEVRVKVVSGGVGGINESDVNLAAASGAIMIGFNVRADATARRLVEEQGVDLHYYSVIYDAIDEVKKAINGLLTPEIREEIIGLAEVKDVFRSSKFGAVAGSMVVEGVVRRSAPIRVLRDNVVIYEGELESLRRHKDDVSEVRAGTECGIGVKDYNDVKPGDQIEVFERTEVSRTV</sequence>
<dbReference type="PROSITE" id="PS51722">
    <property type="entry name" value="G_TR_2"/>
    <property type="match status" value="1"/>
</dbReference>
<evidence type="ECO:0000256" key="9">
    <source>
        <dbReference type="RuleBase" id="RU000644"/>
    </source>
</evidence>
<evidence type="ECO:0000313" key="12">
    <source>
        <dbReference type="EMBL" id="RRQ20673.1"/>
    </source>
</evidence>
<comment type="caution">
    <text evidence="12">The sequence shown here is derived from an EMBL/GenBank/DDBJ whole genome shotgun (WGS) entry which is preliminary data.</text>
</comment>
<organism evidence="12 13">
    <name type="scientific">Thiohalobacter thiocyanaticus</name>
    <dbReference type="NCBI Taxonomy" id="585455"/>
    <lineage>
        <taxon>Bacteria</taxon>
        <taxon>Pseudomonadati</taxon>
        <taxon>Pseudomonadota</taxon>
        <taxon>Gammaproteobacteria</taxon>
        <taxon>Thiohalobacterales</taxon>
        <taxon>Thiohalobacteraceae</taxon>
        <taxon>Thiohalobacter</taxon>
    </lineage>
</organism>
<evidence type="ECO:0000256" key="5">
    <source>
        <dbReference type="ARBA" id="ARBA00022741"/>
    </source>
</evidence>
<feature type="compositionally biased region" description="Basic and acidic residues" evidence="10">
    <location>
        <begin position="208"/>
        <end position="234"/>
    </location>
</feature>
<name>A0A426QG04_9GAMM</name>
<reference evidence="12 13" key="1">
    <citation type="journal article" date="2010" name="Int. J. Syst. Evol. Microbiol.">
        <title>Thiohalobacter thiocyanaticus gen. nov., sp. nov., a moderately halophilic, sulfur-oxidizing gammaproteobacterium from hypersaline lakes, that utilizes thiocyanate.</title>
        <authorList>
            <person name="Sorokin D.Y."/>
            <person name="Kovaleva O.L."/>
            <person name="Tourova T.P."/>
            <person name="Muyzer G."/>
        </authorList>
    </citation>
    <scope>NUCLEOTIDE SEQUENCE [LARGE SCALE GENOMIC DNA]</scope>
    <source>
        <strain evidence="12 13">Hrh1</strain>
    </source>
</reference>
<dbReference type="FunFam" id="3.40.50.300:FF:000019">
    <property type="entry name" value="Translation initiation factor IF-2"/>
    <property type="match status" value="1"/>
</dbReference>
<dbReference type="Gene3D" id="3.40.50.10050">
    <property type="entry name" value="Translation initiation factor IF- 2, domain 3"/>
    <property type="match status" value="1"/>
</dbReference>
<dbReference type="Pfam" id="PF22042">
    <property type="entry name" value="EF-G_D2"/>
    <property type="match status" value="1"/>
</dbReference>
<dbReference type="InterPro" id="IPR015760">
    <property type="entry name" value="TIF_IF2"/>
</dbReference>
<comment type="similarity">
    <text evidence="1 8 9">Belongs to the TRAFAC class translation factor GTPase superfamily. Classic translation factor GTPase family. IF-2 subfamily.</text>
</comment>
<dbReference type="NCBIfam" id="TIGR00231">
    <property type="entry name" value="small_GTP"/>
    <property type="match status" value="1"/>
</dbReference>
<keyword evidence="13" id="KW-1185">Reference proteome</keyword>
<dbReference type="InterPro" id="IPR000178">
    <property type="entry name" value="TF_IF2_bacterial-like"/>
</dbReference>
<dbReference type="GO" id="GO:0003924">
    <property type="term" value="F:GTPase activity"/>
    <property type="evidence" value="ECO:0007669"/>
    <property type="project" value="UniProtKB-UniRule"/>
</dbReference>
<dbReference type="PANTHER" id="PTHR43381:SF5">
    <property type="entry name" value="TR-TYPE G DOMAIN-CONTAINING PROTEIN"/>
    <property type="match status" value="1"/>
</dbReference>